<dbReference type="KEGG" id="apel:CA267_000815"/>
<dbReference type="InterPro" id="IPR048469">
    <property type="entry name" value="YchJ-like_M"/>
</dbReference>
<organism evidence="2 3">
    <name type="scientific">Alteromonas pelagimontana</name>
    <dbReference type="NCBI Taxonomy" id="1858656"/>
    <lineage>
        <taxon>Bacteria</taxon>
        <taxon>Pseudomonadati</taxon>
        <taxon>Pseudomonadota</taxon>
        <taxon>Gammaproteobacteria</taxon>
        <taxon>Alteromonadales</taxon>
        <taxon>Alteromonadaceae</taxon>
        <taxon>Alteromonas/Salinimonas group</taxon>
        <taxon>Alteromonas</taxon>
    </lineage>
</organism>
<dbReference type="RefSeq" id="WP_075609231.1">
    <property type="nucleotide sequence ID" value="NZ_CP052766.1"/>
</dbReference>
<proteinExistence type="predicted"/>
<dbReference type="Proteomes" id="UP000219285">
    <property type="component" value="Chromosome"/>
</dbReference>
<name>A0A6M4M9U3_9ALTE</name>
<reference evidence="3" key="1">
    <citation type="submission" date="2014-12" db="EMBL/GenBank/DDBJ databases">
        <title>Complete genome sequence of a multi-drug resistant Klebsiella pneumoniae.</title>
        <authorList>
            <person name="Hua X."/>
            <person name="Chen Q."/>
            <person name="Li X."/>
            <person name="Feng Y."/>
            <person name="Ruan Z."/>
            <person name="Yu Y."/>
        </authorList>
    </citation>
    <scope>NUCLEOTIDE SEQUENCE [LARGE SCALE GENOMIC DNA]</scope>
    <source>
        <strain evidence="3">5.12</strain>
    </source>
</reference>
<evidence type="ECO:0000259" key="1">
    <source>
        <dbReference type="Pfam" id="PF17775"/>
    </source>
</evidence>
<evidence type="ECO:0000313" key="2">
    <source>
        <dbReference type="EMBL" id="QJR79440.1"/>
    </source>
</evidence>
<dbReference type="PANTHER" id="PTHR33747">
    <property type="entry name" value="UPF0225 PROTEIN SCO1677"/>
    <property type="match status" value="1"/>
</dbReference>
<dbReference type="SUPFAM" id="SSF54427">
    <property type="entry name" value="NTF2-like"/>
    <property type="match status" value="1"/>
</dbReference>
<dbReference type="OrthoDB" id="21421at2"/>
<dbReference type="InterPro" id="IPR004027">
    <property type="entry name" value="SEC_C_motif"/>
</dbReference>
<dbReference type="EMBL" id="CP052766">
    <property type="protein sequence ID" value="QJR79440.1"/>
    <property type="molecule type" value="Genomic_DNA"/>
</dbReference>
<keyword evidence="3" id="KW-1185">Reference proteome</keyword>
<evidence type="ECO:0000313" key="3">
    <source>
        <dbReference type="Proteomes" id="UP000219285"/>
    </source>
</evidence>
<dbReference type="AlphaFoldDB" id="A0A6M4M9U3"/>
<sequence length="156" mass="17688">MLCYCGQTKLFSACCEPIITGKQPAQTAEALMRSRYSAYCISAFPYILDTYSAEKRSSLSVDALAESAQGTRWLALTIHNDIYHQKDTVEFSAYYLVSKTVCVLHETSRFIIENEQWRYVDGHLHNDCGKLSLGRNDNCICGSEKKFKQCCMKKAL</sequence>
<feature type="domain" description="YchJ-like middle NTF2-like" evidence="1">
    <location>
        <begin position="27"/>
        <end position="122"/>
    </location>
</feature>
<dbReference type="InterPro" id="IPR032710">
    <property type="entry name" value="NTF2-like_dom_sf"/>
</dbReference>
<protein>
    <submittedName>
        <fullName evidence="2">Zinc chelation protein SecC</fullName>
    </submittedName>
</protein>
<dbReference type="SUPFAM" id="SSF103642">
    <property type="entry name" value="Sec-C motif"/>
    <property type="match status" value="1"/>
</dbReference>
<dbReference type="Gene3D" id="3.10.450.50">
    <property type="match status" value="1"/>
</dbReference>
<dbReference type="PANTHER" id="PTHR33747:SF1">
    <property type="entry name" value="ADENYLATE CYCLASE-ASSOCIATED CAP C-TERMINAL DOMAIN-CONTAINING PROTEIN"/>
    <property type="match status" value="1"/>
</dbReference>
<dbReference type="Pfam" id="PF02810">
    <property type="entry name" value="SEC-C"/>
    <property type="match status" value="1"/>
</dbReference>
<reference evidence="2 3" key="2">
    <citation type="submission" date="2020-04" db="EMBL/GenBank/DDBJ databases">
        <title>Complete genome sequence of Alteromonas pelagimontana 5.12T.</title>
        <authorList>
            <person name="Sinha R.K."/>
            <person name="Krishnan K.P."/>
            <person name="Kurian J.P."/>
        </authorList>
    </citation>
    <scope>NUCLEOTIDE SEQUENCE [LARGE SCALE GENOMIC DNA]</scope>
    <source>
        <strain evidence="2 3">5.12</strain>
    </source>
</reference>
<accession>A0A6M4M9U3</accession>
<gene>
    <name evidence="2" type="ORF">CA267_000815</name>
</gene>
<dbReference type="Pfam" id="PF17775">
    <property type="entry name" value="YchJ_M-like"/>
    <property type="match status" value="1"/>
</dbReference>